<evidence type="ECO:0008006" key="3">
    <source>
        <dbReference type="Google" id="ProtNLM"/>
    </source>
</evidence>
<evidence type="ECO:0000313" key="1">
    <source>
        <dbReference type="EMBL" id="MDQ8209858.1"/>
    </source>
</evidence>
<dbReference type="Proteomes" id="UP001225316">
    <property type="component" value="Unassembled WGS sequence"/>
</dbReference>
<feature type="non-terminal residue" evidence="1">
    <location>
        <position position="140"/>
    </location>
</feature>
<sequence length="140" mass="15341">FLQTIDPDVDYGDGTWSIPLTLEAGQYTLEARGTHLHPDSNYQATDSSTFTVAAPDPANITTTYDAHGRVETRSWASGDVVQTFNWDGQGHLLSITQVDSGTTETVGSYIWTAQYDGFGRRFQTDYSPAGANAITIEKNR</sequence>
<keyword evidence="2" id="KW-1185">Reference proteome</keyword>
<dbReference type="EMBL" id="JARXHW010000252">
    <property type="protein sequence ID" value="MDQ8209858.1"/>
    <property type="molecule type" value="Genomic_DNA"/>
</dbReference>
<reference evidence="1 2" key="1">
    <citation type="submission" date="2023-04" db="EMBL/GenBank/DDBJ databases">
        <title>A novel bacteria isolated from coastal sediment.</title>
        <authorList>
            <person name="Liu X.-J."/>
            <person name="Du Z.-J."/>
        </authorList>
    </citation>
    <scope>NUCLEOTIDE SEQUENCE [LARGE SCALE GENOMIC DNA]</scope>
    <source>
        <strain evidence="1 2">SDUM461003</strain>
    </source>
</reference>
<protein>
    <recommendedName>
        <fullName evidence="3">Type IV secretion protein Rhs</fullName>
    </recommendedName>
</protein>
<proteinExistence type="predicted"/>
<comment type="caution">
    <text evidence="1">The sequence shown here is derived from an EMBL/GenBank/DDBJ whole genome shotgun (WGS) entry which is preliminary data.</text>
</comment>
<organism evidence="1 2">
    <name type="scientific">Thalassobacterium maritimum</name>
    <dbReference type="NCBI Taxonomy" id="3041265"/>
    <lineage>
        <taxon>Bacteria</taxon>
        <taxon>Pseudomonadati</taxon>
        <taxon>Verrucomicrobiota</taxon>
        <taxon>Opitutia</taxon>
        <taxon>Puniceicoccales</taxon>
        <taxon>Coraliomargaritaceae</taxon>
        <taxon>Thalassobacterium</taxon>
    </lineage>
</organism>
<dbReference type="RefSeq" id="WP_308952772.1">
    <property type="nucleotide sequence ID" value="NZ_JARXHW010000252.1"/>
</dbReference>
<accession>A0ABU1B0C2</accession>
<evidence type="ECO:0000313" key="2">
    <source>
        <dbReference type="Proteomes" id="UP001225316"/>
    </source>
</evidence>
<gene>
    <name evidence="1" type="ORF">QEH52_20235</name>
</gene>
<name>A0ABU1B0C2_9BACT</name>
<feature type="non-terminal residue" evidence="1">
    <location>
        <position position="1"/>
    </location>
</feature>
<dbReference type="Gene3D" id="2.180.10.10">
    <property type="entry name" value="RHS repeat-associated core"/>
    <property type="match status" value="1"/>
</dbReference>